<evidence type="ECO:0000256" key="3">
    <source>
        <dbReference type="ARBA" id="ARBA00022475"/>
    </source>
</evidence>
<dbReference type="Pfam" id="PF02308">
    <property type="entry name" value="MgtC"/>
    <property type="match status" value="1"/>
</dbReference>
<dbReference type="GO" id="GO:0008168">
    <property type="term" value="F:methyltransferase activity"/>
    <property type="evidence" value="ECO:0007669"/>
    <property type="project" value="UniProtKB-KW"/>
</dbReference>
<feature type="transmembrane region" description="Helical" evidence="7">
    <location>
        <begin position="6"/>
        <end position="23"/>
    </location>
</feature>
<evidence type="ECO:0000259" key="8">
    <source>
        <dbReference type="Pfam" id="PF02308"/>
    </source>
</evidence>
<keyword evidence="5 7" id="KW-1133">Transmembrane helix</keyword>
<comment type="subcellular location">
    <subcellularLocation>
        <location evidence="1">Cell membrane</location>
        <topology evidence="1">Multi-pass membrane protein</topology>
    </subcellularLocation>
</comment>
<evidence type="ECO:0000256" key="7">
    <source>
        <dbReference type="SAM" id="Phobius"/>
    </source>
</evidence>
<protein>
    <submittedName>
        <fullName evidence="9">Methyltransferase</fullName>
    </submittedName>
    <submittedName>
        <fullName evidence="10">MgtC/SapB family protein</fullName>
    </submittedName>
</protein>
<reference evidence="10" key="2">
    <citation type="submission" date="2022-06" db="EMBL/GenBank/DDBJ databases">
        <authorList>
            <person name="Holder M.E."/>
            <person name="Ajami N.J."/>
            <person name="Petrosino J.F."/>
        </authorList>
    </citation>
    <scope>NUCLEOTIDE SEQUENCE</scope>
    <source>
        <strain evidence="10">RMA 8861</strain>
    </source>
</reference>
<keyword evidence="9" id="KW-0489">Methyltransferase</keyword>
<dbReference type="Proteomes" id="UP001055437">
    <property type="component" value="Chromosome"/>
</dbReference>
<feature type="domain" description="MgtC/SapB/SrpB/YhiD N-terminal" evidence="8">
    <location>
        <begin position="10"/>
        <end position="147"/>
    </location>
</feature>
<dbReference type="EMBL" id="CP099799">
    <property type="protein sequence ID" value="USS00121.1"/>
    <property type="molecule type" value="Genomic_DNA"/>
</dbReference>
<dbReference type="RefSeq" id="WP_066677219.1">
    <property type="nucleotide sequence ID" value="NZ_CABMIZ010000024.1"/>
</dbReference>
<dbReference type="GeneID" id="303559710"/>
<evidence type="ECO:0000313" key="12">
    <source>
        <dbReference type="Proteomes" id="UP001055437"/>
    </source>
</evidence>
<dbReference type="PANTHER" id="PTHR33778:SF1">
    <property type="entry name" value="MAGNESIUM TRANSPORTER YHID-RELATED"/>
    <property type="match status" value="1"/>
</dbReference>
<dbReference type="GO" id="GO:0005886">
    <property type="term" value="C:plasma membrane"/>
    <property type="evidence" value="ECO:0007669"/>
    <property type="project" value="UniProtKB-SubCell"/>
</dbReference>
<dbReference type="EMBL" id="CP023671">
    <property type="protein sequence ID" value="AYE33565.1"/>
    <property type="molecule type" value="Genomic_DNA"/>
</dbReference>
<evidence type="ECO:0000313" key="11">
    <source>
        <dbReference type="Proteomes" id="UP000280586"/>
    </source>
</evidence>
<sequence length="235" mass="25581">MPLQEIGLRLLLSIIIGGVIGYERESTNSPAGFRTHILVALGATVISLIQVEMVNKSMVLIAADPTLANSIKIDMGRLGAQVVSGIGFLGAGTIIHTKGSIKGLTTAASLWVVACVGLATGFGYYSISILAGIAIVLVLVTLKRFENRFINNRGICKVYIEYIDKQEAMSCIEGYMLKKGIKIANIEFYVNDIDETNEIKSCLITVELPKTMEINELLVQCGTNEYITQIYELKD</sequence>
<dbReference type="GO" id="GO:0032259">
    <property type="term" value="P:methylation"/>
    <property type="evidence" value="ECO:0007669"/>
    <property type="project" value="UniProtKB-KW"/>
</dbReference>
<name>A0A9N7JJN2_CLOSE</name>
<dbReference type="KEGG" id="csep:CP523_03315"/>
<accession>A0A9N7JJN2</accession>
<dbReference type="PRINTS" id="PR01837">
    <property type="entry name" value="MGTCSAPBPROT"/>
</dbReference>
<dbReference type="OrthoDB" id="9811198at2"/>
<dbReference type="PANTHER" id="PTHR33778">
    <property type="entry name" value="PROTEIN MGTC"/>
    <property type="match status" value="1"/>
</dbReference>
<keyword evidence="3" id="KW-1003">Cell membrane</keyword>
<feature type="transmembrane region" description="Helical" evidence="7">
    <location>
        <begin position="75"/>
        <end position="94"/>
    </location>
</feature>
<organism evidence="9 11">
    <name type="scientific">Clostridium septicum</name>
    <dbReference type="NCBI Taxonomy" id="1504"/>
    <lineage>
        <taxon>Bacteria</taxon>
        <taxon>Bacillati</taxon>
        <taxon>Bacillota</taxon>
        <taxon>Clostridia</taxon>
        <taxon>Eubacteriales</taxon>
        <taxon>Clostridiaceae</taxon>
        <taxon>Clostridium</taxon>
    </lineage>
</organism>
<keyword evidence="6 7" id="KW-0472">Membrane</keyword>
<evidence type="ECO:0000256" key="6">
    <source>
        <dbReference type="ARBA" id="ARBA00023136"/>
    </source>
</evidence>
<gene>
    <name evidence="9" type="ORF">CP523_03315</name>
    <name evidence="10" type="ORF">NH397_11540</name>
</gene>
<dbReference type="AlphaFoldDB" id="A0A9N7JJN2"/>
<dbReference type="Proteomes" id="UP000280586">
    <property type="component" value="Chromosome"/>
</dbReference>
<evidence type="ECO:0000313" key="9">
    <source>
        <dbReference type="EMBL" id="AYE33565.1"/>
    </source>
</evidence>
<proteinExistence type="inferred from homology"/>
<keyword evidence="9" id="KW-0808">Transferase</keyword>
<evidence type="ECO:0000256" key="2">
    <source>
        <dbReference type="ARBA" id="ARBA00009298"/>
    </source>
</evidence>
<keyword evidence="12" id="KW-1185">Reference proteome</keyword>
<evidence type="ECO:0000256" key="1">
    <source>
        <dbReference type="ARBA" id="ARBA00004651"/>
    </source>
</evidence>
<feature type="transmembrane region" description="Helical" evidence="7">
    <location>
        <begin position="125"/>
        <end position="142"/>
    </location>
</feature>
<evidence type="ECO:0000256" key="4">
    <source>
        <dbReference type="ARBA" id="ARBA00022692"/>
    </source>
</evidence>
<feature type="transmembrane region" description="Helical" evidence="7">
    <location>
        <begin position="35"/>
        <end position="55"/>
    </location>
</feature>
<keyword evidence="4 7" id="KW-0812">Transmembrane</keyword>
<reference evidence="9 11" key="1">
    <citation type="submission" date="2017-09" db="EMBL/GenBank/DDBJ databases">
        <authorList>
            <person name="Thomas P."/>
            <person name="Seyboldt C."/>
        </authorList>
    </citation>
    <scope>NUCLEOTIDE SEQUENCE [LARGE SCALE GENOMIC DNA]</scope>
    <source>
        <strain evidence="9 11">DSM 7534</strain>
    </source>
</reference>
<comment type="similarity">
    <text evidence="2">Belongs to the MgtC/SapB family.</text>
</comment>
<dbReference type="InterPro" id="IPR003416">
    <property type="entry name" value="MgtC/SapB/SrpB/YhiD_fam"/>
</dbReference>
<dbReference type="InterPro" id="IPR049177">
    <property type="entry name" value="MgtC_SapB_SrpB_YhiD_N"/>
</dbReference>
<evidence type="ECO:0000313" key="10">
    <source>
        <dbReference type="EMBL" id="USS00121.1"/>
    </source>
</evidence>
<evidence type="ECO:0000256" key="5">
    <source>
        <dbReference type="ARBA" id="ARBA00022989"/>
    </source>
</evidence>